<dbReference type="InterPro" id="IPR036188">
    <property type="entry name" value="FAD/NAD-bd_sf"/>
</dbReference>
<dbReference type="Proteomes" id="UP001320159">
    <property type="component" value="Unassembled WGS sequence"/>
</dbReference>
<accession>A0AAP2RGD8</accession>
<dbReference type="AlphaFoldDB" id="A0AAP2RGD8"/>
<reference evidence="2 3" key="1">
    <citation type="submission" date="2017-11" db="EMBL/GenBank/DDBJ databases">
        <title>Isolation and Characterization of Family Methanocellaceae Species from Potential Methane Hydrate Area Offshore Southwestern Taiwan.</title>
        <authorList>
            <person name="Zhang W.-L."/>
            <person name="Chen W.-C."/>
            <person name="Lai M.-C."/>
            <person name="Chen S.-C."/>
        </authorList>
    </citation>
    <scope>NUCLEOTIDE SEQUENCE [LARGE SCALE GENOMIC DNA]</scope>
    <source>
        <strain evidence="2 3">CWC-04</strain>
    </source>
</reference>
<gene>
    <name evidence="2" type="ORF">CUJ83_11695</name>
</gene>
<name>A0AAP2RGD8_9EURY</name>
<dbReference type="InterPro" id="IPR011777">
    <property type="entry name" value="Geranylgeranyl_Rdtase_fam"/>
</dbReference>
<dbReference type="GO" id="GO:0016628">
    <property type="term" value="F:oxidoreductase activity, acting on the CH-CH group of donors, NAD or NADP as acceptor"/>
    <property type="evidence" value="ECO:0007669"/>
    <property type="project" value="InterPro"/>
</dbReference>
<dbReference type="SUPFAM" id="SSF51905">
    <property type="entry name" value="FAD/NAD(P)-binding domain"/>
    <property type="match status" value="1"/>
</dbReference>
<dbReference type="Gene3D" id="3.50.50.60">
    <property type="entry name" value="FAD/NAD(P)-binding domain"/>
    <property type="match status" value="1"/>
</dbReference>
<feature type="domain" description="FAD-binding" evidence="1">
    <location>
        <begin position="2"/>
        <end position="163"/>
    </location>
</feature>
<dbReference type="Gene3D" id="3.30.9.10">
    <property type="entry name" value="D-Amino Acid Oxidase, subunit A, domain 2"/>
    <property type="match status" value="1"/>
</dbReference>
<dbReference type="NCBIfam" id="TIGR02032">
    <property type="entry name" value="GG-red-SF"/>
    <property type="match status" value="1"/>
</dbReference>
<dbReference type="PANTHER" id="PTHR42685">
    <property type="entry name" value="GERANYLGERANYL DIPHOSPHATE REDUCTASE"/>
    <property type="match status" value="1"/>
</dbReference>
<dbReference type="EMBL" id="PGCK01000010">
    <property type="protein sequence ID" value="MCD1295660.1"/>
    <property type="molecule type" value="Genomic_DNA"/>
</dbReference>
<keyword evidence="3" id="KW-1185">Reference proteome</keyword>
<dbReference type="InterPro" id="IPR002938">
    <property type="entry name" value="FAD-bd"/>
</dbReference>
<dbReference type="Pfam" id="PF01494">
    <property type="entry name" value="FAD_binding_3"/>
    <property type="match status" value="1"/>
</dbReference>
<dbReference type="RefSeq" id="WP_230742517.1">
    <property type="nucleotide sequence ID" value="NZ_PGCK01000010.1"/>
</dbReference>
<dbReference type="InterPro" id="IPR050407">
    <property type="entry name" value="Geranylgeranyl_reductase"/>
</dbReference>
<dbReference type="GO" id="GO:0071949">
    <property type="term" value="F:FAD binding"/>
    <property type="evidence" value="ECO:0007669"/>
    <property type="project" value="InterPro"/>
</dbReference>
<comment type="caution">
    <text evidence="2">The sequence shown here is derived from an EMBL/GenBank/DDBJ whole genome shotgun (WGS) entry which is preliminary data.</text>
</comment>
<evidence type="ECO:0000313" key="2">
    <source>
        <dbReference type="EMBL" id="MCD1295660.1"/>
    </source>
</evidence>
<dbReference type="PANTHER" id="PTHR42685:SF18">
    <property type="entry name" value="DIGERANYLGERANYLGLYCEROPHOSPHOLIPID REDUCTASE"/>
    <property type="match status" value="1"/>
</dbReference>
<dbReference type="PRINTS" id="PR00420">
    <property type="entry name" value="RNGMNOXGNASE"/>
</dbReference>
<evidence type="ECO:0000313" key="3">
    <source>
        <dbReference type="Proteomes" id="UP001320159"/>
    </source>
</evidence>
<protein>
    <submittedName>
        <fullName evidence="2">NAD(P)/FAD-dependent oxidoreductase</fullName>
    </submittedName>
</protein>
<evidence type="ECO:0000259" key="1">
    <source>
        <dbReference type="Pfam" id="PF01494"/>
    </source>
</evidence>
<proteinExistence type="predicted"/>
<organism evidence="2 3">
    <name type="scientific">Methanooceanicella nereidis</name>
    <dbReference type="NCBI Taxonomy" id="2052831"/>
    <lineage>
        <taxon>Archaea</taxon>
        <taxon>Methanobacteriati</taxon>
        <taxon>Methanobacteriota</taxon>
        <taxon>Stenosarchaea group</taxon>
        <taxon>Methanomicrobia</taxon>
        <taxon>Methanocellales</taxon>
        <taxon>Methanocellaceae</taxon>
        <taxon>Methanooceanicella</taxon>
    </lineage>
</organism>
<sequence>MEYDVVVVGAGPVGSMAAKYAAKNGARTLLIEEHNAIGSPVSCTGHISTRALEECELAEGPFINKKIRGAFVYAPNNRSVVIDGRRTMTYVIERKIFDREMARSAASAGAEILLKTSARSVKKTREGTILYASGEGGDLEIKTKIVIGADGVKSKIAKYAGLGRVPHICSGVQVEASYEPRDPEYVEIFTGRKYVPNYFAWCVPTSGDCCRIGLLTDTDAHMYLNRLITEHGIVSKKARSSVDMIVGGVPVGTLKKTVTDGVMIVGDAAGHVKPVSYGGIFTGARCAKIAGEVAAKAAAEGNVGEQRLMEYEKRWKAEIGREFMFGMKFRDIYRRMSDDDINEAVAMLDDEEILETITRYGDIDRPSILARELFRMSGNKRLWQFMKLFARVIF</sequence>